<dbReference type="InterPro" id="IPR036034">
    <property type="entry name" value="PDZ_sf"/>
</dbReference>
<sequence>MFPWVCLCQTQDEGDVNINSRHKKNKSESPTSSTYAKFHDEQQAFDSFRYDGSMGRPHFETVDSPTTIEYSQHMKSSTLASELQEILSQQAGLATSKPVFFKVKHRKTDKSRGIPRSMPQTPARNESSRRIGSLYRSQSSPDLPEIEVQPLVKIRVPPGPTGLVLQPNISGPVVVEGFEPIFNPVTDEEEQGVIEKSEEVGPGSILVSIENVSVLDMSYSEVIAMLEACEAVPRELVFQTYAAD</sequence>
<proteinExistence type="predicted"/>
<organism evidence="2 3">
    <name type="scientific">Aphanomyces euteiches</name>
    <dbReference type="NCBI Taxonomy" id="100861"/>
    <lineage>
        <taxon>Eukaryota</taxon>
        <taxon>Sar</taxon>
        <taxon>Stramenopiles</taxon>
        <taxon>Oomycota</taxon>
        <taxon>Saprolegniomycetes</taxon>
        <taxon>Saprolegniales</taxon>
        <taxon>Verrucalvaceae</taxon>
        <taxon>Aphanomyces</taxon>
    </lineage>
</organism>
<reference evidence="2 3" key="1">
    <citation type="submission" date="2019-07" db="EMBL/GenBank/DDBJ databases">
        <title>Genomics analysis of Aphanomyces spp. identifies a new class of oomycete effector associated with host adaptation.</title>
        <authorList>
            <person name="Gaulin E."/>
        </authorList>
    </citation>
    <scope>NUCLEOTIDE SEQUENCE [LARGE SCALE GENOMIC DNA]</scope>
    <source>
        <strain evidence="2 3">ATCC 201684</strain>
    </source>
</reference>
<dbReference type="AlphaFoldDB" id="A0A6G0XZ05"/>
<evidence type="ECO:0000256" key="1">
    <source>
        <dbReference type="SAM" id="MobiDB-lite"/>
    </source>
</evidence>
<evidence type="ECO:0000313" key="3">
    <source>
        <dbReference type="Proteomes" id="UP000481153"/>
    </source>
</evidence>
<dbReference type="EMBL" id="VJMJ01000001">
    <property type="protein sequence ID" value="KAF0745766.1"/>
    <property type="molecule type" value="Genomic_DNA"/>
</dbReference>
<accession>A0A6G0XZ05</accession>
<gene>
    <name evidence="2" type="ORF">Ae201684_000214</name>
</gene>
<keyword evidence="3" id="KW-1185">Reference proteome</keyword>
<feature type="region of interest" description="Disordered" evidence="1">
    <location>
        <begin position="105"/>
        <end position="130"/>
    </location>
</feature>
<dbReference type="SUPFAM" id="SSF50156">
    <property type="entry name" value="PDZ domain-like"/>
    <property type="match status" value="1"/>
</dbReference>
<name>A0A6G0XZ05_9STRA</name>
<evidence type="ECO:0008006" key="4">
    <source>
        <dbReference type="Google" id="ProtNLM"/>
    </source>
</evidence>
<comment type="caution">
    <text evidence="2">The sequence shown here is derived from an EMBL/GenBank/DDBJ whole genome shotgun (WGS) entry which is preliminary data.</text>
</comment>
<dbReference type="VEuPathDB" id="FungiDB:AeMF1_000417"/>
<protein>
    <recommendedName>
        <fullName evidence="4">PDZ domain-containing protein</fullName>
    </recommendedName>
</protein>
<dbReference type="Proteomes" id="UP000481153">
    <property type="component" value="Unassembled WGS sequence"/>
</dbReference>
<evidence type="ECO:0000313" key="2">
    <source>
        <dbReference type="EMBL" id="KAF0745766.1"/>
    </source>
</evidence>